<keyword evidence="2" id="KW-0408">Iron</keyword>
<name>U2P5S3_9BACT</name>
<dbReference type="PANTHER" id="PTHR13932">
    <property type="entry name" value="COPROPORPHYRINIGEN III OXIDASE"/>
    <property type="match status" value="1"/>
</dbReference>
<dbReference type="GO" id="GO:0005737">
    <property type="term" value="C:cytoplasm"/>
    <property type="evidence" value="ECO:0007669"/>
    <property type="project" value="UniProtKB-SubCell"/>
</dbReference>
<dbReference type="GO" id="GO:0006779">
    <property type="term" value="P:porphyrin-containing compound biosynthetic process"/>
    <property type="evidence" value="ECO:0007669"/>
    <property type="project" value="InterPro"/>
</dbReference>
<dbReference type="InterPro" id="IPR010723">
    <property type="entry name" value="HemN_C"/>
</dbReference>
<evidence type="ECO:0000259" key="3">
    <source>
        <dbReference type="PROSITE" id="PS51918"/>
    </source>
</evidence>
<comment type="function">
    <text evidence="2">Probably acts as a heme chaperone, transferring heme to an unknown acceptor. Binds one molecule of heme per monomer, possibly covalently. Binds 1 [4Fe-4S] cluster. The cluster is coordinated with 3 cysteines and an exchangeable S-adenosyl-L-methionine.</text>
</comment>
<keyword evidence="2" id="KW-0349">Heme</keyword>
<dbReference type="GO" id="GO:0051539">
    <property type="term" value="F:4 iron, 4 sulfur cluster binding"/>
    <property type="evidence" value="ECO:0007669"/>
    <property type="project" value="UniProtKB-UniRule"/>
</dbReference>
<dbReference type="InterPro" id="IPR006638">
    <property type="entry name" value="Elp3/MiaA/NifB-like_rSAM"/>
</dbReference>
<dbReference type="InterPro" id="IPR034505">
    <property type="entry name" value="Coproporphyrinogen-III_oxidase"/>
</dbReference>
<evidence type="ECO:0000256" key="2">
    <source>
        <dbReference type="RuleBase" id="RU364116"/>
    </source>
</evidence>
<dbReference type="PANTHER" id="PTHR13932:SF5">
    <property type="entry name" value="RADICAL S-ADENOSYL METHIONINE DOMAIN-CONTAINING PROTEIN 1, MITOCHONDRIAL"/>
    <property type="match status" value="1"/>
</dbReference>
<proteinExistence type="inferred from homology"/>
<dbReference type="Pfam" id="PF04055">
    <property type="entry name" value="Radical_SAM"/>
    <property type="match status" value="1"/>
</dbReference>
<comment type="similarity">
    <text evidence="1">Belongs to the anaerobic coproporphyrinogen-III oxidase family. HemW subfamily.</text>
</comment>
<dbReference type="InterPro" id="IPR004559">
    <property type="entry name" value="HemW-like"/>
</dbReference>
<dbReference type="Proteomes" id="UP000016648">
    <property type="component" value="Unassembled WGS sequence"/>
</dbReference>
<evidence type="ECO:0000313" key="4">
    <source>
        <dbReference type="EMBL" id="ERK39476.1"/>
    </source>
</evidence>
<dbReference type="NCBIfam" id="TIGR00539">
    <property type="entry name" value="hemN_rel"/>
    <property type="match status" value="1"/>
</dbReference>
<dbReference type="InterPro" id="IPR007197">
    <property type="entry name" value="rSAM"/>
</dbReference>
<keyword evidence="2" id="KW-0479">Metal-binding</keyword>
<dbReference type="PROSITE" id="PS51918">
    <property type="entry name" value="RADICAL_SAM"/>
    <property type="match status" value="1"/>
</dbReference>
<dbReference type="InterPro" id="IPR058240">
    <property type="entry name" value="rSAM_sf"/>
</dbReference>
<dbReference type="SFLD" id="SFLDS00029">
    <property type="entry name" value="Radical_SAM"/>
    <property type="match status" value="1"/>
</dbReference>
<comment type="caution">
    <text evidence="4">The sequence shown here is derived from an EMBL/GenBank/DDBJ whole genome shotgun (WGS) entry which is preliminary data.</text>
</comment>
<dbReference type="SFLD" id="SFLDG01065">
    <property type="entry name" value="anaerobic_coproporphyrinogen-I"/>
    <property type="match status" value="1"/>
</dbReference>
<gene>
    <name evidence="4" type="ORF">HMPREF9135_2412</name>
</gene>
<accession>U2P5S3</accession>
<protein>
    <recommendedName>
        <fullName evidence="2">Heme chaperone HemW</fullName>
    </recommendedName>
</protein>
<reference evidence="4 5" key="1">
    <citation type="submission" date="2013-08" db="EMBL/GenBank/DDBJ databases">
        <authorList>
            <person name="Durkin A.S."/>
            <person name="Haft D.R."/>
            <person name="McCorrison J."/>
            <person name="Torralba M."/>
            <person name="Gillis M."/>
            <person name="Haft D.H."/>
            <person name="Methe B."/>
            <person name="Sutton G."/>
            <person name="Nelson K.E."/>
        </authorList>
    </citation>
    <scope>NUCLEOTIDE SEQUENCE [LARGE SCALE GENOMIC DNA]</scope>
    <source>
        <strain evidence="4 5">F0067</strain>
    </source>
</reference>
<dbReference type="InterPro" id="IPR023404">
    <property type="entry name" value="rSAM_horseshoe"/>
</dbReference>
<dbReference type="SFLD" id="SFLDF00562">
    <property type="entry name" value="HemN-like__clustered_with_heat"/>
    <property type="match status" value="1"/>
</dbReference>
<dbReference type="EMBL" id="AWEY01000019">
    <property type="protein sequence ID" value="ERK39476.1"/>
    <property type="molecule type" value="Genomic_DNA"/>
</dbReference>
<dbReference type="SFLD" id="SFLDG01082">
    <property type="entry name" value="B12-binding_domain_containing"/>
    <property type="match status" value="1"/>
</dbReference>
<dbReference type="AlphaFoldDB" id="U2P5S3"/>
<dbReference type="SUPFAM" id="SSF102114">
    <property type="entry name" value="Radical SAM enzymes"/>
    <property type="match status" value="1"/>
</dbReference>
<dbReference type="Gene3D" id="3.80.30.20">
    <property type="entry name" value="tm_1862 like domain"/>
    <property type="match status" value="1"/>
</dbReference>
<keyword evidence="2" id="KW-0949">S-adenosyl-L-methionine</keyword>
<dbReference type="Pfam" id="PF06969">
    <property type="entry name" value="HemN_C"/>
    <property type="match status" value="1"/>
</dbReference>
<organism evidence="4 5">
    <name type="scientific">Segatella baroniae F0067</name>
    <dbReference type="NCBI Taxonomy" id="1115809"/>
    <lineage>
        <taxon>Bacteria</taxon>
        <taxon>Pseudomonadati</taxon>
        <taxon>Bacteroidota</taxon>
        <taxon>Bacteroidia</taxon>
        <taxon>Bacteroidales</taxon>
        <taxon>Prevotellaceae</taxon>
        <taxon>Segatella</taxon>
    </lineage>
</organism>
<dbReference type="SFLD" id="SFLDF00288">
    <property type="entry name" value="HemN-like__clustered_with_nucl"/>
    <property type="match status" value="1"/>
</dbReference>
<keyword evidence="2" id="KW-0963">Cytoplasm</keyword>
<evidence type="ECO:0000313" key="5">
    <source>
        <dbReference type="Proteomes" id="UP000016648"/>
    </source>
</evidence>
<dbReference type="GO" id="GO:0004109">
    <property type="term" value="F:coproporphyrinogen oxidase activity"/>
    <property type="evidence" value="ECO:0007669"/>
    <property type="project" value="InterPro"/>
</dbReference>
<keyword evidence="2" id="KW-0411">Iron-sulfur</keyword>
<evidence type="ECO:0000256" key="1">
    <source>
        <dbReference type="ARBA" id="ARBA00006100"/>
    </source>
</evidence>
<comment type="subcellular location">
    <subcellularLocation>
        <location evidence="2">Cytoplasm</location>
    </subcellularLocation>
</comment>
<feature type="domain" description="Radical SAM core" evidence="3">
    <location>
        <begin position="12"/>
        <end position="245"/>
    </location>
</feature>
<dbReference type="CDD" id="cd01335">
    <property type="entry name" value="Radical_SAM"/>
    <property type="match status" value="1"/>
</dbReference>
<dbReference type="GO" id="GO:0046872">
    <property type="term" value="F:metal ion binding"/>
    <property type="evidence" value="ECO:0007669"/>
    <property type="project" value="UniProtKB-UniRule"/>
</dbReference>
<keyword evidence="2" id="KW-0143">Chaperone</keyword>
<dbReference type="SMART" id="SM00729">
    <property type="entry name" value="Elp3"/>
    <property type="match status" value="1"/>
</dbReference>
<keyword evidence="5" id="KW-1185">Reference proteome</keyword>
<dbReference type="PATRIC" id="fig|1115809.3.peg.1147"/>
<sequence length="399" mass="45813">MHGFSPTRIIYTLYNIMAGLYIHIPFCASRCIYCAFYSTTSVSVAEQYVETVCKEMQLRAHEIERVDTIYLGGGTPSLLSADSLHLLFTEIARTFKMGNDVEVTMECNPDDITPDFANTLRSLPVNRISMGVQSFDNARLKFLHRRHNNEQVYSAVERLHEAKIDNISIDLIFGFPGETLSDWENDIDEALRLDVQHISSYGLTYEEKTPLIKLKQKGLVKEIDEDTSIRMYQLLIDKLEEAGFEHYEISNFAKIERQRDGKLKSYHSRHNSGYWKGIPYLGLGAAAHSYDGSNRKWNVADLKQYMVNVNQGTIPCEKESLNTEARYNDCITTALRTKDGIDLEWLQNTFGRNYLQHLMKESKTYLDAGQLALTSNRLRLTRKGIMISDMIMSDLMYID</sequence>
<keyword evidence="2" id="KW-0004">4Fe-4S</keyword>